<evidence type="ECO:0000256" key="4">
    <source>
        <dbReference type="ARBA" id="ARBA00022989"/>
    </source>
</evidence>
<dbReference type="Pfam" id="PF01569">
    <property type="entry name" value="PAP2"/>
    <property type="match status" value="1"/>
</dbReference>
<feature type="domain" description="Phosphatidic acid phosphatase type 2/haloperoxidase" evidence="7">
    <location>
        <begin position="108"/>
        <end position="254"/>
    </location>
</feature>
<feature type="transmembrane region" description="Helical" evidence="6">
    <location>
        <begin position="208"/>
        <end position="227"/>
    </location>
</feature>
<feature type="transmembrane region" description="Helical" evidence="6">
    <location>
        <begin position="95"/>
        <end position="115"/>
    </location>
</feature>
<dbReference type="InterPro" id="IPR000326">
    <property type="entry name" value="PAP2/HPO"/>
</dbReference>
<comment type="subcellular location">
    <subcellularLocation>
        <location evidence="1">Membrane</location>
        <topology evidence="1">Multi-pass membrane protein</topology>
    </subcellularLocation>
</comment>
<dbReference type="Proteomes" id="UP001187531">
    <property type="component" value="Unassembled WGS sequence"/>
</dbReference>
<evidence type="ECO:0000256" key="3">
    <source>
        <dbReference type="ARBA" id="ARBA00022692"/>
    </source>
</evidence>
<dbReference type="Gene3D" id="1.20.144.10">
    <property type="entry name" value="Phosphatidic acid phosphatase type 2/haloperoxidase"/>
    <property type="match status" value="1"/>
</dbReference>
<sequence length="303" mass="33617">MASPIIQFILDFVALVIVGIIVLIVPKLSNPPKVGFHCGDLSLHYPYKDSTIPTLVIGGICLLSPIFGMITVEWIKYSQGRRGRYLPQKLKIGKFTLHPLVIELGHLIGAFLFGAGCSQLATDVGKYSIGRLRPHFMDVCKPNLELLCPPGVSPTKYIEDFTCVEGDAYLLKNSRLSFPSGHASFSAYTMMYLAIYLQARMTWKGSKFLRPVFQAIALFLFWFTALSRVSDYKHHWSDVLAGAALGITIATLTALYVSHLFKFVPEDRLLTGDTKMDQLNGMRSAATSSEFSPMKSVIVDNIL</sequence>
<evidence type="ECO:0000256" key="5">
    <source>
        <dbReference type="ARBA" id="ARBA00023136"/>
    </source>
</evidence>
<evidence type="ECO:0000313" key="8">
    <source>
        <dbReference type="EMBL" id="KAK2724435.1"/>
    </source>
</evidence>
<dbReference type="GO" id="GO:0006644">
    <property type="term" value="P:phospholipid metabolic process"/>
    <property type="evidence" value="ECO:0007669"/>
    <property type="project" value="InterPro"/>
</dbReference>
<organism evidence="8 9">
    <name type="scientific">Artemia franciscana</name>
    <name type="common">Brine shrimp</name>
    <name type="synonym">Artemia sanfranciscana</name>
    <dbReference type="NCBI Taxonomy" id="6661"/>
    <lineage>
        <taxon>Eukaryota</taxon>
        <taxon>Metazoa</taxon>
        <taxon>Ecdysozoa</taxon>
        <taxon>Arthropoda</taxon>
        <taxon>Crustacea</taxon>
        <taxon>Branchiopoda</taxon>
        <taxon>Anostraca</taxon>
        <taxon>Artemiidae</taxon>
        <taxon>Artemia</taxon>
    </lineage>
</organism>
<feature type="transmembrane region" description="Helical" evidence="6">
    <location>
        <begin position="176"/>
        <end position="196"/>
    </location>
</feature>
<accession>A0AA88I5D9</accession>
<reference evidence="8" key="1">
    <citation type="submission" date="2023-07" db="EMBL/GenBank/DDBJ databases">
        <title>Chromosome-level genome assembly of Artemia franciscana.</title>
        <authorList>
            <person name="Jo E."/>
        </authorList>
    </citation>
    <scope>NUCLEOTIDE SEQUENCE</scope>
    <source>
        <tissue evidence="8">Whole body</tissue>
    </source>
</reference>
<keyword evidence="5 6" id="KW-0472">Membrane</keyword>
<name>A0AA88I5D9_ARTSF</name>
<dbReference type="GO" id="GO:0007165">
    <property type="term" value="P:signal transduction"/>
    <property type="evidence" value="ECO:0007669"/>
    <property type="project" value="TreeGrafter"/>
</dbReference>
<evidence type="ECO:0000313" key="9">
    <source>
        <dbReference type="Proteomes" id="UP001187531"/>
    </source>
</evidence>
<feature type="transmembrane region" description="Helical" evidence="6">
    <location>
        <begin position="52"/>
        <end position="75"/>
    </location>
</feature>
<gene>
    <name evidence="8" type="ORF">QYM36_001071</name>
</gene>
<dbReference type="SMART" id="SM00014">
    <property type="entry name" value="acidPPc"/>
    <property type="match status" value="1"/>
</dbReference>
<dbReference type="CDD" id="cd03384">
    <property type="entry name" value="PAP2_wunen"/>
    <property type="match status" value="1"/>
</dbReference>
<dbReference type="GO" id="GO:0008195">
    <property type="term" value="F:phosphatidate phosphatase activity"/>
    <property type="evidence" value="ECO:0007669"/>
    <property type="project" value="TreeGrafter"/>
</dbReference>
<dbReference type="EMBL" id="JAVRJZ010000003">
    <property type="protein sequence ID" value="KAK2724435.1"/>
    <property type="molecule type" value="Genomic_DNA"/>
</dbReference>
<keyword evidence="4 6" id="KW-1133">Transmembrane helix</keyword>
<dbReference type="GO" id="GO:0046839">
    <property type="term" value="P:phospholipid dephosphorylation"/>
    <property type="evidence" value="ECO:0007669"/>
    <property type="project" value="TreeGrafter"/>
</dbReference>
<comment type="caution">
    <text evidence="8">The sequence shown here is derived from an EMBL/GenBank/DDBJ whole genome shotgun (WGS) entry which is preliminary data.</text>
</comment>
<dbReference type="PANTHER" id="PTHR10165">
    <property type="entry name" value="LIPID PHOSPHATE PHOSPHATASE"/>
    <property type="match status" value="1"/>
</dbReference>
<keyword evidence="3 6" id="KW-0812">Transmembrane</keyword>
<feature type="transmembrane region" description="Helical" evidence="6">
    <location>
        <begin position="239"/>
        <end position="261"/>
    </location>
</feature>
<dbReference type="PANTHER" id="PTHR10165:SF197">
    <property type="entry name" value="FI04477P-RELATED"/>
    <property type="match status" value="1"/>
</dbReference>
<dbReference type="InterPro" id="IPR043216">
    <property type="entry name" value="PAP-like"/>
</dbReference>
<evidence type="ECO:0000256" key="1">
    <source>
        <dbReference type="ARBA" id="ARBA00004141"/>
    </source>
</evidence>
<dbReference type="GO" id="GO:0005886">
    <property type="term" value="C:plasma membrane"/>
    <property type="evidence" value="ECO:0007669"/>
    <property type="project" value="TreeGrafter"/>
</dbReference>
<proteinExistence type="inferred from homology"/>
<dbReference type="SUPFAM" id="SSF48317">
    <property type="entry name" value="Acid phosphatase/Vanadium-dependent haloperoxidase"/>
    <property type="match status" value="1"/>
</dbReference>
<evidence type="ECO:0000256" key="2">
    <source>
        <dbReference type="ARBA" id="ARBA00008816"/>
    </source>
</evidence>
<protein>
    <recommendedName>
        <fullName evidence="7">Phosphatidic acid phosphatase type 2/haloperoxidase domain-containing protein</fullName>
    </recommendedName>
</protein>
<evidence type="ECO:0000259" key="7">
    <source>
        <dbReference type="SMART" id="SM00014"/>
    </source>
</evidence>
<dbReference type="InterPro" id="IPR036938">
    <property type="entry name" value="PAP2/HPO_sf"/>
</dbReference>
<dbReference type="AlphaFoldDB" id="A0AA88I5D9"/>
<comment type="similarity">
    <text evidence="2">Belongs to the PA-phosphatase related phosphoesterase family.</text>
</comment>
<keyword evidence="9" id="KW-1185">Reference proteome</keyword>
<feature type="transmembrane region" description="Helical" evidence="6">
    <location>
        <begin position="5"/>
        <end position="25"/>
    </location>
</feature>
<evidence type="ECO:0000256" key="6">
    <source>
        <dbReference type="SAM" id="Phobius"/>
    </source>
</evidence>